<dbReference type="EMBL" id="BOQP01000016">
    <property type="protein sequence ID" value="GIM72728.1"/>
    <property type="molecule type" value="Genomic_DNA"/>
</dbReference>
<dbReference type="Pfam" id="PF01966">
    <property type="entry name" value="HD"/>
    <property type="match status" value="1"/>
</dbReference>
<evidence type="ECO:0000313" key="3">
    <source>
        <dbReference type="Proteomes" id="UP000680865"/>
    </source>
</evidence>
<sequence length="216" mass="23553">MRIPSDSEIRALHERFAPTPQTLASVLTHCEIVCRIAEQLLATPSPNVGANLGPDLDPAPALDPALVRAGCLLHDIGVYALYDHEGTLDHANYIRHGILGHEMLRDAGLPEALCRFCSCHTGVGLTQDDITRQHLPLPPGDYQPQTPEEQLVMYADKFHSKKTPPTFLTAATYATTARRFGPGKEATFTALVTHYGEPDLTALSHEYGHAIQTTTP</sequence>
<dbReference type="Proteomes" id="UP000680865">
    <property type="component" value="Unassembled WGS sequence"/>
</dbReference>
<organism evidence="2 3">
    <name type="scientific">Winogradskya consettensis</name>
    <dbReference type="NCBI Taxonomy" id="113560"/>
    <lineage>
        <taxon>Bacteria</taxon>
        <taxon>Bacillati</taxon>
        <taxon>Actinomycetota</taxon>
        <taxon>Actinomycetes</taxon>
        <taxon>Micromonosporales</taxon>
        <taxon>Micromonosporaceae</taxon>
        <taxon>Winogradskya</taxon>
    </lineage>
</organism>
<protein>
    <recommendedName>
        <fullName evidence="1">HD/PDEase domain-containing protein</fullName>
    </recommendedName>
</protein>
<dbReference type="CDD" id="cd00077">
    <property type="entry name" value="HDc"/>
    <property type="match status" value="1"/>
</dbReference>
<dbReference type="AlphaFoldDB" id="A0A919SKP5"/>
<evidence type="ECO:0000259" key="1">
    <source>
        <dbReference type="SMART" id="SM00471"/>
    </source>
</evidence>
<dbReference type="SUPFAM" id="SSF109604">
    <property type="entry name" value="HD-domain/PDEase-like"/>
    <property type="match status" value="1"/>
</dbReference>
<accession>A0A919SKP5</accession>
<dbReference type="InterPro" id="IPR006674">
    <property type="entry name" value="HD_domain"/>
</dbReference>
<name>A0A919SKP5_9ACTN</name>
<reference evidence="2" key="1">
    <citation type="submission" date="2021-03" db="EMBL/GenBank/DDBJ databases">
        <title>Whole genome shotgun sequence of Actinoplanes consettensis NBRC 14913.</title>
        <authorList>
            <person name="Komaki H."/>
            <person name="Tamura T."/>
        </authorList>
    </citation>
    <scope>NUCLEOTIDE SEQUENCE</scope>
    <source>
        <strain evidence="2">NBRC 14913</strain>
    </source>
</reference>
<gene>
    <name evidence="2" type="ORF">Aco04nite_31650</name>
</gene>
<dbReference type="InterPro" id="IPR006675">
    <property type="entry name" value="HDIG_dom"/>
</dbReference>
<dbReference type="NCBIfam" id="TIGR00277">
    <property type="entry name" value="HDIG"/>
    <property type="match status" value="1"/>
</dbReference>
<comment type="caution">
    <text evidence="2">The sequence shown here is derived from an EMBL/GenBank/DDBJ whole genome shotgun (WGS) entry which is preliminary data.</text>
</comment>
<evidence type="ECO:0000313" key="2">
    <source>
        <dbReference type="EMBL" id="GIM72728.1"/>
    </source>
</evidence>
<dbReference type="RefSeq" id="WP_212997973.1">
    <property type="nucleotide sequence ID" value="NZ_BAAATW010000007.1"/>
</dbReference>
<dbReference type="SMART" id="SM00471">
    <property type="entry name" value="HDc"/>
    <property type="match status" value="1"/>
</dbReference>
<dbReference type="Gene3D" id="1.10.3210.10">
    <property type="entry name" value="Hypothetical protein af1432"/>
    <property type="match status" value="1"/>
</dbReference>
<feature type="domain" description="HD/PDEase" evidence="1">
    <location>
        <begin position="22"/>
        <end position="170"/>
    </location>
</feature>
<keyword evidence="3" id="KW-1185">Reference proteome</keyword>
<dbReference type="InterPro" id="IPR003607">
    <property type="entry name" value="HD/PDEase_dom"/>
</dbReference>
<proteinExistence type="predicted"/>